<keyword evidence="3 8" id="KW-0812">Transmembrane</keyword>
<feature type="transmembrane region" description="Helical" evidence="8">
    <location>
        <begin position="129"/>
        <end position="151"/>
    </location>
</feature>
<gene>
    <name evidence="11" type="ORF">BDW59DRAFT_155626</name>
</gene>
<evidence type="ECO:0000259" key="9">
    <source>
        <dbReference type="Pfam" id="PF01794"/>
    </source>
</evidence>
<evidence type="ECO:0000259" key="10">
    <source>
        <dbReference type="Pfam" id="PF08030"/>
    </source>
</evidence>
<evidence type="ECO:0000256" key="3">
    <source>
        <dbReference type="ARBA" id="ARBA00022692"/>
    </source>
</evidence>
<dbReference type="InterPro" id="IPR013130">
    <property type="entry name" value="Fe3_Rdtase_TM_dom"/>
</dbReference>
<comment type="caution">
    <text evidence="11">The sequence shown here is derived from an EMBL/GenBank/DDBJ whole genome shotgun (WGS) entry which is preliminary data.</text>
</comment>
<evidence type="ECO:0000256" key="8">
    <source>
        <dbReference type="SAM" id="Phobius"/>
    </source>
</evidence>
<dbReference type="InterPro" id="IPR013121">
    <property type="entry name" value="Fe_red_NAD-bd_6"/>
</dbReference>
<dbReference type="EMBL" id="JBFXLS010000347">
    <property type="protein sequence ID" value="KAL2810501.1"/>
    <property type="molecule type" value="Genomic_DNA"/>
</dbReference>
<evidence type="ECO:0000256" key="5">
    <source>
        <dbReference type="ARBA" id="ARBA00023002"/>
    </source>
</evidence>
<name>A0ABR4H4Y2_9EURO</name>
<dbReference type="PANTHER" id="PTHR32361">
    <property type="entry name" value="FERRIC/CUPRIC REDUCTASE TRANSMEMBRANE COMPONENT"/>
    <property type="match status" value="1"/>
</dbReference>
<feature type="transmembrane region" description="Helical" evidence="8">
    <location>
        <begin position="163"/>
        <end position="184"/>
    </location>
</feature>
<dbReference type="PANTHER" id="PTHR32361:SF26">
    <property type="entry name" value="FAD-BINDING 8 DOMAIN-CONTAINING PROTEIN-RELATED"/>
    <property type="match status" value="1"/>
</dbReference>
<evidence type="ECO:0000256" key="1">
    <source>
        <dbReference type="ARBA" id="ARBA00004141"/>
    </source>
</evidence>
<feature type="transmembrane region" description="Helical" evidence="8">
    <location>
        <begin position="190"/>
        <end position="207"/>
    </location>
</feature>
<dbReference type="InterPro" id="IPR051410">
    <property type="entry name" value="Ferric/Cupric_Reductase"/>
</dbReference>
<evidence type="ECO:0000256" key="4">
    <source>
        <dbReference type="ARBA" id="ARBA00022989"/>
    </source>
</evidence>
<evidence type="ECO:0000313" key="12">
    <source>
        <dbReference type="Proteomes" id="UP001610335"/>
    </source>
</evidence>
<feature type="transmembrane region" description="Helical" evidence="8">
    <location>
        <begin position="98"/>
        <end position="117"/>
    </location>
</feature>
<dbReference type="Pfam" id="PF01794">
    <property type="entry name" value="Ferric_reduct"/>
    <property type="match status" value="1"/>
</dbReference>
<keyword evidence="7 8" id="KW-0472">Membrane</keyword>
<proteinExistence type="predicted"/>
<evidence type="ECO:0000313" key="11">
    <source>
        <dbReference type="EMBL" id="KAL2810501.1"/>
    </source>
</evidence>
<feature type="transmembrane region" description="Helical" evidence="8">
    <location>
        <begin position="280"/>
        <end position="303"/>
    </location>
</feature>
<protein>
    <submittedName>
        <fullName evidence="11">FAD-binding domain-containing protein</fullName>
    </submittedName>
</protein>
<dbReference type="CDD" id="cd06186">
    <property type="entry name" value="NOX_Duox_like_FAD_NADP"/>
    <property type="match status" value="1"/>
</dbReference>
<sequence>MFPSQLYACALGGVIVYLLISRITRSWAQRQQWPLVMVRLSKYLYRKVIFVSLRHVVYPQVFRTRSRYWVLLQSIYWAGTLTCNFIKTHSLLSIAARAGNLAVLNFIPLVLAGRLSLAADLLGLPIRSYVGMHGTFGVMTCVQTALHVIISIQNRGWSPEQPIQFYGLLALSAFALSITLLVVRRCLYEVFIKMHYILALVALVAIWRHVRLQKVFAQLYMVVGSGILIATTLLHWVLLVIRNIAAGRFGSRAQVSRGGDSAQVVIPVNRPFSVYAGMTVYIWMPGVSLLSMFCSHPFTVTWWEVNKQGKATSISLLAQKRDTFTQKLINHQAKEFLTWIDGPYGEPINLSSYDNILLVASGIGITSQISYIRELLDHHPKHIFVAWELDDKSNLDWVYQWMDQLLLVDQNSYILRFGLYLPKSSDVSEHPEPWNSKHDRIWKLSGEIDPWKVVSTDFWGGTGSSLVTVSANKRIRKGITEVIQNSMTHVVDLLELPFQPGTPTIHRKQRISSERV</sequence>
<evidence type="ECO:0000256" key="6">
    <source>
        <dbReference type="ARBA" id="ARBA00023065"/>
    </source>
</evidence>
<accession>A0ABR4H4Y2</accession>
<reference evidence="11 12" key="1">
    <citation type="submission" date="2024-07" db="EMBL/GenBank/DDBJ databases">
        <title>Section-level genome sequencing and comparative genomics of Aspergillus sections Usti and Cavernicolus.</title>
        <authorList>
            <consortium name="Lawrence Berkeley National Laboratory"/>
            <person name="Nybo J.L."/>
            <person name="Vesth T.C."/>
            <person name="Theobald S."/>
            <person name="Frisvad J.C."/>
            <person name="Larsen T.O."/>
            <person name="Kjaerboelling I."/>
            <person name="Rothschild-Mancinelli K."/>
            <person name="Lyhne E.K."/>
            <person name="Kogle M.E."/>
            <person name="Barry K."/>
            <person name="Clum A."/>
            <person name="Na H."/>
            <person name="Ledsgaard L."/>
            <person name="Lin J."/>
            <person name="Lipzen A."/>
            <person name="Kuo A."/>
            <person name="Riley R."/>
            <person name="Mondo S."/>
            <person name="LaButti K."/>
            <person name="Haridas S."/>
            <person name="Pangalinan J."/>
            <person name="Salamov A.A."/>
            <person name="Simmons B.A."/>
            <person name="Magnuson J.K."/>
            <person name="Chen J."/>
            <person name="Drula E."/>
            <person name="Henrissat B."/>
            <person name="Wiebenga A."/>
            <person name="Lubbers R.J."/>
            <person name="Gomes A.C."/>
            <person name="Makela M.R."/>
            <person name="Stajich J."/>
            <person name="Grigoriev I.V."/>
            <person name="Mortensen U.H."/>
            <person name="De vries R.P."/>
            <person name="Baker S.E."/>
            <person name="Andersen M.R."/>
        </authorList>
    </citation>
    <scope>NUCLEOTIDE SEQUENCE [LARGE SCALE GENOMIC DNA]</scope>
    <source>
        <strain evidence="11 12">CBS 600.67</strain>
    </source>
</reference>
<dbReference type="Proteomes" id="UP001610335">
    <property type="component" value="Unassembled WGS sequence"/>
</dbReference>
<feature type="transmembrane region" description="Helical" evidence="8">
    <location>
        <begin position="68"/>
        <end position="86"/>
    </location>
</feature>
<keyword evidence="4 8" id="KW-1133">Transmembrane helix</keyword>
<feature type="transmembrane region" description="Helical" evidence="8">
    <location>
        <begin position="219"/>
        <end position="241"/>
    </location>
</feature>
<comment type="subcellular location">
    <subcellularLocation>
        <location evidence="1">Membrane</location>
        <topology evidence="1">Multi-pass membrane protein</topology>
    </subcellularLocation>
</comment>
<feature type="transmembrane region" description="Helical" evidence="8">
    <location>
        <begin position="6"/>
        <end position="23"/>
    </location>
</feature>
<dbReference type="Pfam" id="PF08030">
    <property type="entry name" value="NAD_binding_6"/>
    <property type="match status" value="1"/>
</dbReference>
<dbReference type="SUPFAM" id="SSF52343">
    <property type="entry name" value="Ferredoxin reductase-like, C-terminal NADP-linked domain"/>
    <property type="match status" value="1"/>
</dbReference>
<keyword evidence="12" id="KW-1185">Reference proteome</keyword>
<feature type="domain" description="Ferric reductase NAD binding" evidence="10">
    <location>
        <begin position="353"/>
        <end position="432"/>
    </location>
</feature>
<dbReference type="Gene3D" id="3.40.50.80">
    <property type="entry name" value="Nucleotide-binding domain of ferredoxin-NADP reductase (FNR) module"/>
    <property type="match status" value="1"/>
</dbReference>
<evidence type="ECO:0000256" key="7">
    <source>
        <dbReference type="ARBA" id="ARBA00023136"/>
    </source>
</evidence>
<organism evidence="11 12">
    <name type="scientific">Aspergillus cavernicola</name>
    <dbReference type="NCBI Taxonomy" id="176166"/>
    <lineage>
        <taxon>Eukaryota</taxon>
        <taxon>Fungi</taxon>
        <taxon>Dikarya</taxon>
        <taxon>Ascomycota</taxon>
        <taxon>Pezizomycotina</taxon>
        <taxon>Eurotiomycetes</taxon>
        <taxon>Eurotiomycetidae</taxon>
        <taxon>Eurotiales</taxon>
        <taxon>Aspergillaceae</taxon>
        <taxon>Aspergillus</taxon>
        <taxon>Aspergillus subgen. Nidulantes</taxon>
    </lineage>
</organism>
<keyword evidence="2" id="KW-0813">Transport</keyword>
<dbReference type="InterPro" id="IPR039261">
    <property type="entry name" value="FNR_nucleotide-bd"/>
</dbReference>
<keyword evidence="6" id="KW-0406">Ion transport</keyword>
<feature type="domain" description="Ferric oxidoreductase" evidence="9">
    <location>
        <begin position="99"/>
        <end position="205"/>
    </location>
</feature>
<evidence type="ECO:0000256" key="2">
    <source>
        <dbReference type="ARBA" id="ARBA00022448"/>
    </source>
</evidence>
<keyword evidence="5" id="KW-0560">Oxidoreductase</keyword>